<accession>A0A9R1TXG7</accession>
<keyword evidence="1" id="KW-1185">Reference proteome</keyword>
<reference evidence="2" key="1">
    <citation type="submission" date="2025-08" db="UniProtKB">
        <authorList>
            <consortium name="RefSeq"/>
        </authorList>
    </citation>
    <scope>IDENTIFICATION</scope>
    <source>
        <strain evidence="2">USDA-PBARC FA_bdor</strain>
        <tissue evidence="2">Whole organism</tissue>
    </source>
</reference>
<name>A0A9R1TXG7_9HYME</name>
<organism evidence="1 2">
    <name type="scientific">Fopius arisanus</name>
    <dbReference type="NCBI Taxonomy" id="64838"/>
    <lineage>
        <taxon>Eukaryota</taxon>
        <taxon>Metazoa</taxon>
        <taxon>Ecdysozoa</taxon>
        <taxon>Arthropoda</taxon>
        <taxon>Hexapoda</taxon>
        <taxon>Insecta</taxon>
        <taxon>Pterygota</taxon>
        <taxon>Neoptera</taxon>
        <taxon>Endopterygota</taxon>
        <taxon>Hymenoptera</taxon>
        <taxon>Apocrita</taxon>
        <taxon>Ichneumonoidea</taxon>
        <taxon>Braconidae</taxon>
        <taxon>Opiinae</taxon>
        <taxon>Fopius</taxon>
    </lineage>
</organism>
<dbReference type="Proteomes" id="UP000694866">
    <property type="component" value="Unplaced"/>
</dbReference>
<evidence type="ECO:0000313" key="2">
    <source>
        <dbReference type="RefSeq" id="XP_011300149.1"/>
    </source>
</evidence>
<proteinExistence type="predicted"/>
<dbReference type="GeneID" id="105264752"/>
<dbReference type="AlphaFoldDB" id="A0A9R1TXG7"/>
<dbReference type="RefSeq" id="XP_011300149.1">
    <property type="nucleotide sequence ID" value="XM_011301847.1"/>
</dbReference>
<dbReference type="KEGG" id="fas:105264752"/>
<protein>
    <submittedName>
        <fullName evidence="2">Uncharacterized protein</fullName>
    </submittedName>
</protein>
<gene>
    <name evidence="2" type="primary">LOC105264752</name>
</gene>
<sequence>MFTFIRLPAAKSSLVFTENSRVHEMRNNMMLRILVLMVLVVMFATAAPVPGESHHVHVKIHVPKHFHTHTHTIVKKVFVPVKKEIEYKPIHSEEHKYHDEGGSSSW</sequence>
<evidence type="ECO:0000313" key="1">
    <source>
        <dbReference type="Proteomes" id="UP000694866"/>
    </source>
</evidence>